<evidence type="ECO:0000256" key="1">
    <source>
        <dbReference type="ARBA" id="ARBA00009175"/>
    </source>
</evidence>
<dbReference type="PANTHER" id="PTHR30632:SF0">
    <property type="entry name" value="SULFATE-BINDING PROTEIN"/>
    <property type="match status" value="1"/>
</dbReference>
<accession>A0ABY1VMM9</accession>
<comment type="similarity">
    <text evidence="1">Belongs to the bacterial solute-binding protein ModA family.</text>
</comment>
<name>A0ABY1VMM9_9ACTO</name>
<keyword evidence="2" id="KW-0479">Metal-binding</keyword>
<dbReference type="EMBL" id="UAPQ01000006">
    <property type="protein sequence ID" value="SPT53359.1"/>
    <property type="molecule type" value="Genomic_DNA"/>
</dbReference>
<keyword evidence="3 4" id="KW-0732">Signal</keyword>
<feature type="signal peptide" evidence="4">
    <location>
        <begin position="1"/>
        <end position="22"/>
    </location>
</feature>
<dbReference type="PROSITE" id="PS51257">
    <property type="entry name" value="PROKAR_LIPOPROTEIN"/>
    <property type="match status" value="1"/>
</dbReference>
<dbReference type="InterPro" id="IPR050682">
    <property type="entry name" value="ModA/WtpA"/>
</dbReference>
<dbReference type="Pfam" id="PF13531">
    <property type="entry name" value="SBP_bac_11"/>
    <property type="match status" value="1"/>
</dbReference>
<dbReference type="PIRSF" id="PIRSF004846">
    <property type="entry name" value="ModA"/>
    <property type="match status" value="1"/>
</dbReference>
<sequence length="286" mass="28671">MDVTRRTTISALSLFAASALGACGGSSGGASNSASGASSSPASAGSSSGSATAGTATAALSGKVTVFAAASLQKAFEQLATDFKQAHPGVEYSFDFQGSQDLVTALAEGAAADILATANNKTMQDATGKGLVAKSQEFATNVLTLIVPKGNPAHVTGINDGSLDQAKLVVCAPQVPCGAATQKLTAELGISLNPVSEEQKVTDVRGKVESGEADAGLVYTTDAKSSGEKVEAVALPANQVKNHYPVAVTKTATNPQAAQAFVDHLLSPAGQKVLQEQYGFGAPEAK</sequence>
<feature type="chain" id="PRO_5046917919" evidence="4">
    <location>
        <begin position="23"/>
        <end position="286"/>
    </location>
</feature>
<evidence type="ECO:0000256" key="2">
    <source>
        <dbReference type="ARBA" id="ARBA00022723"/>
    </source>
</evidence>
<evidence type="ECO:0000313" key="5">
    <source>
        <dbReference type="EMBL" id="SPT53359.1"/>
    </source>
</evidence>
<dbReference type="Proteomes" id="UP000250006">
    <property type="component" value="Unassembled WGS sequence"/>
</dbReference>
<reference evidence="5 6" key="1">
    <citation type="submission" date="2018-06" db="EMBL/GenBank/DDBJ databases">
        <authorList>
            <consortium name="Pathogen Informatics"/>
            <person name="Doyle S."/>
        </authorList>
    </citation>
    <scope>NUCLEOTIDE SEQUENCE [LARGE SCALE GENOMIC DNA]</scope>
    <source>
        <strain evidence="5 6">NCTC11535</strain>
    </source>
</reference>
<comment type="caution">
    <text evidence="5">The sequence shown here is derived from an EMBL/GenBank/DDBJ whole genome shotgun (WGS) entry which is preliminary data.</text>
</comment>
<dbReference type="InterPro" id="IPR005950">
    <property type="entry name" value="ModA"/>
</dbReference>
<keyword evidence="6" id="KW-1185">Reference proteome</keyword>
<dbReference type="RefSeq" id="WP_111836298.1">
    <property type="nucleotide sequence ID" value="NZ_UAPQ01000006.1"/>
</dbReference>
<dbReference type="SUPFAM" id="SSF53850">
    <property type="entry name" value="Periplasmic binding protein-like II"/>
    <property type="match status" value="1"/>
</dbReference>
<evidence type="ECO:0000313" key="6">
    <source>
        <dbReference type="Proteomes" id="UP000250006"/>
    </source>
</evidence>
<evidence type="ECO:0000256" key="4">
    <source>
        <dbReference type="SAM" id="SignalP"/>
    </source>
</evidence>
<dbReference type="Gene3D" id="3.40.190.10">
    <property type="entry name" value="Periplasmic binding protein-like II"/>
    <property type="match status" value="2"/>
</dbReference>
<protein>
    <submittedName>
        <fullName evidence="5">Molybdate-binding periplasmic protein</fullName>
    </submittedName>
</protein>
<dbReference type="PANTHER" id="PTHR30632">
    <property type="entry name" value="MOLYBDATE-BINDING PERIPLASMIC PROTEIN"/>
    <property type="match status" value="1"/>
</dbReference>
<evidence type="ECO:0000256" key="3">
    <source>
        <dbReference type="ARBA" id="ARBA00022729"/>
    </source>
</evidence>
<dbReference type="NCBIfam" id="TIGR01256">
    <property type="entry name" value="modA"/>
    <property type="match status" value="1"/>
</dbReference>
<gene>
    <name evidence="5" type="primary">modA</name>
    <name evidence="5" type="ORF">NCTC11535_01022</name>
</gene>
<organism evidence="5 6">
    <name type="scientific">Actinomyces bovis</name>
    <dbReference type="NCBI Taxonomy" id="1658"/>
    <lineage>
        <taxon>Bacteria</taxon>
        <taxon>Bacillati</taxon>
        <taxon>Actinomycetota</taxon>
        <taxon>Actinomycetes</taxon>
        <taxon>Actinomycetales</taxon>
        <taxon>Actinomycetaceae</taxon>
        <taxon>Actinomyces</taxon>
    </lineage>
</organism>
<proteinExistence type="inferred from homology"/>